<comment type="caution">
    <text evidence="3">The sequence shown here is derived from an EMBL/GenBank/DDBJ whole genome shotgun (WGS) entry which is preliminary data.</text>
</comment>
<dbReference type="RefSeq" id="WP_379487790.1">
    <property type="nucleotide sequence ID" value="NZ_JBHLWK010000014.1"/>
</dbReference>
<dbReference type="PIRSF" id="PIRSF037112">
    <property type="entry name" value="Antirestriction_ArdC"/>
    <property type="match status" value="1"/>
</dbReference>
<dbReference type="Proteomes" id="UP001589798">
    <property type="component" value="Unassembled WGS sequence"/>
</dbReference>
<keyword evidence="4" id="KW-1185">Reference proteome</keyword>
<feature type="domain" description="N-terminal" evidence="1">
    <location>
        <begin position="8"/>
        <end position="125"/>
    </location>
</feature>
<dbReference type="Pfam" id="PF18818">
    <property type="entry name" value="MPTase-PolyVal"/>
    <property type="match status" value="1"/>
</dbReference>
<organism evidence="3 4">
    <name type="scientific">Novosphingobium soli</name>
    <dbReference type="NCBI Taxonomy" id="574956"/>
    <lineage>
        <taxon>Bacteria</taxon>
        <taxon>Pseudomonadati</taxon>
        <taxon>Pseudomonadota</taxon>
        <taxon>Alphaproteobacteria</taxon>
        <taxon>Sphingomonadales</taxon>
        <taxon>Sphingomonadaceae</taxon>
        <taxon>Novosphingobium</taxon>
    </lineage>
</organism>
<name>A0ABV6CWC5_9SPHN</name>
<dbReference type="EMBL" id="JBHLWK010000014">
    <property type="protein sequence ID" value="MFC0205030.1"/>
    <property type="molecule type" value="Genomic_DNA"/>
</dbReference>
<evidence type="ECO:0000259" key="1">
    <source>
        <dbReference type="Pfam" id="PF08401"/>
    </source>
</evidence>
<gene>
    <name evidence="3" type="ORF">ACFFJC_12195</name>
</gene>
<proteinExistence type="predicted"/>
<reference evidence="3 4" key="1">
    <citation type="submission" date="2024-09" db="EMBL/GenBank/DDBJ databases">
        <authorList>
            <person name="Sun Q."/>
            <person name="Mori K."/>
        </authorList>
    </citation>
    <scope>NUCLEOTIDE SEQUENCE [LARGE SCALE GENOMIC DNA]</scope>
    <source>
        <strain evidence="3 4">CCM 7706</strain>
    </source>
</reference>
<evidence type="ECO:0000259" key="2">
    <source>
        <dbReference type="Pfam" id="PF18818"/>
    </source>
</evidence>
<sequence>MRRSARRDIAQDITDMIVARIEQGVLPWRRPWRMFGASDRPLRAKGEAYTGVNSILLWAIGDANGYRSRFWMTARQANELGGNVRRGARSAPSVYFNTVARPAGPTLTGEDTTRLIRFMRAYQVYNCDEIEGLPAHYYPDPLAIAEPDPSRHQAAIDAFFDPIPIEVRQGGNRAYYSPGGDYVQMPLKATFTSSDHHAATLAHEMAHASGASHRLAREFGKRFGDKAYAFEEIVADLTSGIVCSELGLPCELHDSHASYIAGWLAIMKSDKSAIITAAAKAEQAYRWLATWSQEKLSRRQEAGHDAALHADA</sequence>
<dbReference type="InterPro" id="IPR041459">
    <property type="entry name" value="MPTase-PolyVal"/>
</dbReference>
<evidence type="ECO:0000313" key="3">
    <source>
        <dbReference type="EMBL" id="MFC0205030.1"/>
    </source>
</evidence>
<dbReference type="Pfam" id="PF08401">
    <property type="entry name" value="ArdcN"/>
    <property type="match status" value="1"/>
</dbReference>
<evidence type="ECO:0000313" key="4">
    <source>
        <dbReference type="Proteomes" id="UP001589798"/>
    </source>
</evidence>
<dbReference type="InterPro" id="IPR017113">
    <property type="entry name" value="Antirestriction_ArdC"/>
</dbReference>
<dbReference type="InterPro" id="IPR013610">
    <property type="entry name" value="ArdC_N"/>
</dbReference>
<accession>A0ABV6CWC5</accession>
<feature type="domain" description="Polyvalent protein metallopeptidase" evidence="2">
    <location>
        <begin position="155"/>
        <end position="280"/>
    </location>
</feature>
<protein>
    <submittedName>
        <fullName evidence="3">ArdC family protein</fullName>
    </submittedName>
</protein>